<feature type="region of interest" description="Disordered" evidence="5">
    <location>
        <begin position="180"/>
        <end position="265"/>
    </location>
</feature>
<dbReference type="GO" id="GO:0003677">
    <property type="term" value="F:DNA binding"/>
    <property type="evidence" value="ECO:0007669"/>
    <property type="project" value="UniProtKB-KW"/>
</dbReference>
<proteinExistence type="inferred from homology"/>
<keyword evidence="3 7" id="KW-0238">DNA-binding</keyword>
<evidence type="ECO:0000256" key="2">
    <source>
        <dbReference type="ARBA" id="ARBA00023015"/>
    </source>
</evidence>
<sequence length="265" mass="27615">MDAQEPPLPALRIAIVPGVTPGKWVRRWEERVPDVPLTVSACEEAEQAAVLWDGRADLSFVRLPVDREGLSVIPLYTEVPVVVAPKDHDIELYDNDVPLAELDGQNFLDPVEMGGAKSGVEVVASGAGLMILPMSVARLHNRKDVVYKPLSGAPETQIGVAWITDKTNETIEEFIGIVRGRTANSSRQPSAQQEAGQKDAKAGRKPAGGSAGKAGQGTQAKGGQTAGKAKGGSGKGGAGKSGFTKGRQTKGGPAKGGKPRGKGGR</sequence>
<feature type="compositionally biased region" description="Gly residues" evidence="5">
    <location>
        <begin position="229"/>
        <end position="240"/>
    </location>
</feature>
<feature type="domain" description="LysR substrate-binding" evidence="6">
    <location>
        <begin position="10"/>
        <end position="108"/>
    </location>
</feature>
<evidence type="ECO:0000259" key="6">
    <source>
        <dbReference type="Pfam" id="PF03466"/>
    </source>
</evidence>
<dbReference type="SUPFAM" id="SSF53850">
    <property type="entry name" value="Periplasmic binding protein-like II"/>
    <property type="match status" value="1"/>
</dbReference>
<evidence type="ECO:0000256" key="5">
    <source>
        <dbReference type="SAM" id="MobiDB-lite"/>
    </source>
</evidence>
<accession>A0A1H1CLC4</accession>
<protein>
    <submittedName>
        <fullName evidence="7">DNA-binding transcriptional regulator, LysR family</fullName>
    </submittedName>
</protein>
<comment type="similarity">
    <text evidence="1">Belongs to the LysR transcriptional regulatory family.</text>
</comment>
<dbReference type="PANTHER" id="PTHR30346:SF0">
    <property type="entry name" value="HCA OPERON TRANSCRIPTIONAL ACTIVATOR HCAR"/>
    <property type="match status" value="1"/>
</dbReference>
<name>A0A1H1CLC4_9MICC</name>
<keyword evidence="8" id="KW-1185">Reference proteome</keyword>
<dbReference type="KEGG" id="acry:AC20117_07500"/>
<dbReference type="Gene3D" id="3.40.190.10">
    <property type="entry name" value="Periplasmic binding protein-like II"/>
    <property type="match status" value="2"/>
</dbReference>
<organism evidence="7 8">
    <name type="scientific">Crystallibacter crystallopoietes</name>
    <dbReference type="NCBI Taxonomy" id="37928"/>
    <lineage>
        <taxon>Bacteria</taxon>
        <taxon>Bacillati</taxon>
        <taxon>Actinomycetota</taxon>
        <taxon>Actinomycetes</taxon>
        <taxon>Micrococcales</taxon>
        <taxon>Micrococcaceae</taxon>
        <taxon>Crystallibacter</taxon>
    </lineage>
</organism>
<dbReference type="InterPro" id="IPR005119">
    <property type="entry name" value="LysR_subst-bd"/>
</dbReference>
<feature type="compositionally biased region" description="Polar residues" evidence="5">
    <location>
        <begin position="182"/>
        <end position="195"/>
    </location>
</feature>
<gene>
    <name evidence="7" type="ORF">SAMN04489742_1974</name>
</gene>
<dbReference type="Proteomes" id="UP000181917">
    <property type="component" value="Unassembled WGS sequence"/>
</dbReference>
<feature type="compositionally biased region" description="Low complexity" evidence="5">
    <location>
        <begin position="216"/>
        <end position="228"/>
    </location>
</feature>
<keyword evidence="4" id="KW-0804">Transcription</keyword>
<dbReference type="RefSeq" id="WP_074700261.1">
    <property type="nucleotide sequence ID" value="NZ_CP018863.1"/>
</dbReference>
<feature type="compositionally biased region" description="Low complexity" evidence="5">
    <location>
        <begin position="241"/>
        <end position="252"/>
    </location>
</feature>
<evidence type="ECO:0000313" key="7">
    <source>
        <dbReference type="EMBL" id="SDQ64858.1"/>
    </source>
</evidence>
<evidence type="ECO:0000256" key="1">
    <source>
        <dbReference type="ARBA" id="ARBA00009437"/>
    </source>
</evidence>
<dbReference type="PANTHER" id="PTHR30346">
    <property type="entry name" value="TRANSCRIPTIONAL DUAL REGULATOR HCAR-RELATED"/>
    <property type="match status" value="1"/>
</dbReference>
<dbReference type="EMBL" id="FNKH01000002">
    <property type="protein sequence ID" value="SDQ64858.1"/>
    <property type="molecule type" value="Genomic_DNA"/>
</dbReference>
<dbReference type="OrthoDB" id="3388207at2"/>
<dbReference type="CDD" id="cd08414">
    <property type="entry name" value="PBP2_LTTR_aromatics_like"/>
    <property type="match status" value="1"/>
</dbReference>
<keyword evidence="2" id="KW-0805">Transcription regulation</keyword>
<dbReference type="GO" id="GO:0032993">
    <property type="term" value="C:protein-DNA complex"/>
    <property type="evidence" value="ECO:0007669"/>
    <property type="project" value="TreeGrafter"/>
</dbReference>
<dbReference type="STRING" id="37928.SAMN04489742_1974"/>
<reference evidence="7 8" key="1">
    <citation type="submission" date="2016-10" db="EMBL/GenBank/DDBJ databases">
        <authorList>
            <person name="de Groot N.N."/>
        </authorList>
    </citation>
    <scope>NUCLEOTIDE SEQUENCE [LARGE SCALE GENOMIC DNA]</scope>
    <source>
        <strain evidence="7 8">DSM 20117</strain>
    </source>
</reference>
<dbReference type="GO" id="GO:0003700">
    <property type="term" value="F:DNA-binding transcription factor activity"/>
    <property type="evidence" value="ECO:0007669"/>
    <property type="project" value="TreeGrafter"/>
</dbReference>
<evidence type="ECO:0000256" key="3">
    <source>
        <dbReference type="ARBA" id="ARBA00023125"/>
    </source>
</evidence>
<dbReference type="Gene3D" id="3.40.190.290">
    <property type="match status" value="1"/>
</dbReference>
<dbReference type="Pfam" id="PF03466">
    <property type="entry name" value="LysR_substrate"/>
    <property type="match status" value="1"/>
</dbReference>
<evidence type="ECO:0000256" key="4">
    <source>
        <dbReference type="ARBA" id="ARBA00023163"/>
    </source>
</evidence>
<dbReference type="AlphaFoldDB" id="A0A1H1CLC4"/>
<evidence type="ECO:0000313" key="8">
    <source>
        <dbReference type="Proteomes" id="UP000181917"/>
    </source>
</evidence>